<accession>A0A8H5HFT2</accession>
<dbReference type="OrthoDB" id="2901006at2759"/>
<evidence type="ECO:0000313" key="3">
    <source>
        <dbReference type="Proteomes" id="UP000565441"/>
    </source>
</evidence>
<keyword evidence="1" id="KW-1133">Transmembrane helix</keyword>
<keyword evidence="1" id="KW-0472">Membrane</keyword>
<dbReference type="EMBL" id="JAACJP010000008">
    <property type="protein sequence ID" value="KAF5382557.1"/>
    <property type="molecule type" value="Genomic_DNA"/>
</dbReference>
<dbReference type="AlphaFoldDB" id="A0A8H5HFT2"/>
<organism evidence="2 3">
    <name type="scientific">Tricholomella constricta</name>
    <dbReference type="NCBI Taxonomy" id="117010"/>
    <lineage>
        <taxon>Eukaryota</taxon>
        <taxon>Fungi</taxon>
        <taxon>Dikarya</taxon>
        <taxon>Basidiomycota</taxon>
        <taxon>Agaricomycotina</taxon>
        <taxon>Agaricomycetes</taxon>
        <taxon>Agaricomycetidae</taxon>
        <taxon>Agaricales</taxon>
        <taxon>Tricholomatineae</taxon>
        <taxon>Lyophyllaceae</taxon>
        <taxon>Tricholomella</taxon>
    </lineage>
</organism>
<dbReference type="Proteomes" id="UP000565441">
    <property type="component" value="Unassembled WGS sequence"/>
</dbReference>
<dbReference type="Gene3D" id="2.60.120.260">
    <property type="entry name" value="Galactose-binding domain-like"/>
    <property type="match status" value="1"/>
</dbReference>
<gene>
    <name evidence="2" type="ORF">D9615_002848</name>
</gene>
<protein>
    <recommendedName>
        <fullName evidence="4">Transmembrane protein</fullName>
    </recommendedName>
</protein>
<evidence type="ECO:0000256" key="1">
    <source>
        <dbReference type="SAM" id="Phobius"/>
    </source>
</evidence>
<reference evidence="2 3" key="1">
    <citation type="journal article" date="2020" name="ISME J.">
        <title>Uncovering the hidden diversity of litter-decomposition mechanisms in mushroom-forming fungi.</title>
        <authorList>
            <person name="Floudas D."/>
            <person name="Bentzer J."/>
            <person name="Ahren D."/>
            <person name="Johansson T."/>
            <person name="Persson P."/>
            <person name="Tunlid A."/>
        </authorList>
    </citation>
    <scope>NUCLEOTIDE SEQUENCE [LARGE SCALE GENOMIC DNA]</scope>
    <source>
        <strain evidence="2 3">CBS 661.87</strain>
    </source>
</reference>
<proteinExistence type="predicted"/>
<sequence>MALHFVVDDQSKEISYLCPVTKQTVSGSYLNNTWTTIASDECQDDWFQHSFHGTGVEIVVASSKAEQNFFVKIDDGPWVRERGRGRYISPPLVDGQHTVSYAAGELELPTFDYLIVKAGPSTPLQGSAIVVDDSDSSLTYTGAWTTVVSHPPIHDLSTSAFKNSIHWSTTIGDALQFDFTGSSLAIFGIFANLSLGQNFSATYTLDGVSTTGSILAGTLDGLPMTRLFSTDAPAGNHTLSINITHISPPLAVGFDFLTYNASFANLASVQGYQTPVTASHHKKLSAGAIFGAVAGGITLTCTILLVFILLRKKHRRILMIRQRDKHAWSELK</sequence>
<name>A0A8H5HFT2_9AGAR</name>
<comment type="caution">
    <text evidence="2">The sequence shown here is derived from an EMBL/GenBank/DDBJ whole genome shotgun (WGS) entry which is preliminary data.</text>
</comment>
<evidence type="ECO:0000313" key="2">
    <source>
        <dbReference type="EMBL" id="KAF5382557.1"/>
    </source>
</evidence>
<keyword evidence="1" id="KW-0812">Transmembrane</keyword>
<keyword evidence="3" id="KW-1185">Reference proteome</keyword>
<evidence type="ECO:0008006" key="4">
    <source>
        <dbReference type="Google" id="ProtNLM"/>
    </source>
</evidence>
<feature type="transmembrane region" description="Helical" evidence="1">
    <location>
        <begin position="288"/>
        <end position="310"/>
    </location>
</feature>